<comment type="caution">
    <text evidence="1">The sequence shown here is derived from an EMBL/GenBank/DDBJ whole genome shotgun (WGS) entry which is preliminary data.</text>
</comment>
<evidence type="ECO:0000313" key="1">
    <source>
        <dbReference type="EMBL" id="KAI4353661.1"/>
    </source>
</evidence>
<name>A0ACB9PYP5_BAUVA</name>
<proteinExistence type="predicted"/>
<sequence>MWRLKIAEGGNDPYLFSRRDFIGRQRWEFDPDAGSPEELAEVEDAGSPGSSILWRMQFLKEKNFKQNIPPVRVGDGEEVTHETATAALRRATHFYCSLQASDGH</sequence>
<gene>
    <name evidence="1" type="ORF">L6164_002593</name>
</gene>
<protein>
    <submittedName>
        <fullName evidence="1">Uncharacterized protein</fullName>
    </submittedName>
</protein>
<accession>A0ACB9PYP5</accession>
<reference evidence="1 2" key="1">
    <citation type="journal article" date="2022" name="DNA Res.">
        <title>Chromosomal-level genome assembly of the orchid tree Bauhinia variegata (Leguminosae; Cercidoideae) supports the allotetraploid origin hypothesis of Bauhinia.</title>
        <authorList>
            <person name="Zhong Y."/>
            <person name="Chen Y."/>
            <person name="Zheng D."/>
            <person name="Pang J."/>
            <person name="Liu Y."/>
            <person name="Luo S."/>
            <person name="Meng S."/>
            <person name="Qian L."/>
            <person name="Wei D."/>
            <person name="Dai S."/>
            <person name="Zhou R."/>
        </authorList>
    </citation>
    <scope>NUCLEOTIDE SEQUENCE [LARGE SCALE GENOMIC DNA]</scope>
    <source>
        <strain evidence="1">BV-YZ2020</strain>
    </source>
</reference>
<organism evidence="1 2">
    <name type="scientific">Bauhinia variegata</name>
    <name type="common">Purple orchid tree</name>
    <name type="synonym">Phanera variegata</name>
    <dbReference type="NCBI Taxonomy" id="167791"/>
    <lineage>
        <taxon>Eukaryota</taxon>
        <taxon>Viridiplantae</taxon>
        <taxon>Streptophyta</taxon>
        <taxon>Embryophyta</taxon>
        <taxon>Tracheophyta</taxon>
        <taxon>Spermatophyta</taxon>
        <taxon>Magnoliopsida</taxon>
        <taxon>eudicotyledons</taxon>
        <taxon>Gunneridae</taxon>
        <taxon>Pentapetalae</taxon>
        <taxon>rosids</taxon>
        <taxon>fabids</taxon>
        <taxon>Fabales</taxon>
        <taxon>Fabaceae</taxon>
        <taxon>Cercidoideae</taxon>
        <taxon>Cercideae</taxon>
        <taxon>Bauhiniinae</taxon>
        <taxon>Bauhinia</taxon>
    </lineage>
</organism>
<evidence type="ECO:0000313" key="2">
    <source>
        <dbReference type="Proteomes" id="UP000828941"/>
    </source>
</evidence>
<dbReference type="EMBL" id="CM039427">
    <property type="protein sequence ID" value="KAI4353661.1"/>
    <property type="molecule type" value="Genomic_DNA"/>
</dbReference>
<dbReference type="Proteomes" id="UP000828941">
    <property type="component" value="Chromosome 2"/>
</dbReference>
<keyword evidence="2" id="KW-1185">Reference proteome</keyword>